<dbReference type="GO" id="GO:0009306">
    <property type="term" value="P:protein secretion"/>
    <property type="evidence" value="ECO:0007669"/>
    <property type="project" value="InterPro"/>
</dbReference>
<evidence type="ECO:0000256" key="7">
    <source>
        <dbReference type="ARBA" id="ARBA00022989"/>
    </source>
</evidence>
<name>U2YJV4_9SPHN</name>
<feature type="domain" description="AprE-like long alpha-helical hairpin" evidence="11">
    <location>
        <begin position="104"/>
        <end position="279"/>
    </location>
</feature>
<evidence type="ECO:0000313" key="13">
    <source>
        <dbReference type="EMBL" id="GAD48507.1"/>
    </source>
</evidence>
<dbReference type="AlphaFoldDB" id="U2YJV4"/>
<evidence type="ECO:0000313" key="14">
    <source>
        <dbReference type="Proteomes" id="UP000016568"/>
    </source>
</evidence>
<dbReference type="Gene3D" id="2.40.30.170">
    <property type="match status" value="1"/>
</dbReference>
<keyword evidence="14" id="KW-1185">Reference proteome</keyword>
<feature type="coiled-coil region" evidence="10">
    <location>
        <begin position="225"/>
        <end position="252"/>
    </location>
</feature>
<dbReference type="Proteomes" id="UP000016568">
    <property type="component" value="Unassembled WGS sequence"/>
</dbReference>
<dbReference type="InterPro" id="IPR058982">
    <property type="entry name" value="Beta-barrel_AprE"/>
</dbReference>
<dbReference type="PANTHER" id="PTHR30386:SF26">
    <property type="entry name" value="TRANSPORT PROTEIN COMB"/>
    <property type="match status" value="1"/>
</dbReference>
<evidence type="ECO:0000256" key="9">
    <source>
        <dbReference type="RuleBase" id="RU365093"/>
    </source>
</evidence>
<evidence type="ECO:0000256" key="5">
    <source>
        <dbReference type="ARBA" id="ARBA00022519"/>
    </source>
</evidence>
<dbReference type="RefSeq" id="WP_021689414.1">
    <property type="nucleotide sequence ID" value="NZ_BASZ01000002.1"/>
</dbReference>
<organism evidence="13 14">
    <name type="scientific">Caenibius tardaugens NBRC 16725</name>
    <dbReference type="NCBI Taxonomy" id="1219035"/>
    <lineage>
        <taxon>Bacteria</taxon>
        <taxon>Pseudomonadati</taxon>
        <taxon>Pseudomonadota</taxon>
        <taxon>Alphaproteobacteria</taxon>
        <taxon>Sphingomonadales</taxon>
        <taxon>Erythrobacteraceae</taxon>
        <taxon>Caenibius</taxon>
    </lineage>
</organism>
<dbReference type="Gene3D" id="2.40.50.100">
    <property type="match status" value="1"/>
</dbReference>
<accession>U2YJV4</accession>
<protein>
    <recommendedName>
        <fullName evidence="9">Membrane fusion protein (MFP) family protein</fullName>
    </recommendedName>
</protein>
<keyword evidence="4 9" id="KW-1003">Cell membrane</keyword>
<comment type="similarity">
    <text evidence="2 9">Belongs to the membrane fusion protein (MFP) (TC 8.A.1) family.</text>
</comment>
<comment type="subcellular location">
    <subcellularLocation>
        <location evidence="1 9">Cell inner membrane</location>
        <topology evidence="1 9">Single-pass membrane protein</topology>
    </subcellularLocation>
</comment>
<feature type="domain" description="AprE-like beta-barrel" evidence="12">
    <location>
        <begin position="323"/>
        <end position="413"/>
    </location>
</feature>
<evidence type="ECO:0000256" key="8">
    <source>
        <dbReference type="ARBA" id="ARBA00023136"/>
    </source>
</evidence>
<keyword evidence="8" id="KW-0472">Membrane</keyword>
<comment type="caution">
    <text evidence="13">The sequence shown here is derived from an EMBL/GenBank/DDBJ whole genome shotgun (WGS) entry which is preliminary data.</text>
</comment>
<keyword evidence="6" id="KW-0812">Transmembrane</keyword>
<dbReference type="Pfam" id="PF25994">
    <property type="entry name" value="HH_AprE"/>
    <property type="match status" value="1"/>
</dbReference>
<sequence>MTEEGVRQSGFRARLRAMRKQYDQWDASRKLIAVCAGGMLVLTVWASLATVDEITRGTGKVIPTSKAQLVQPSEAAVVKEILVRGGQSVKRGQLLVRLDDAEASSALGQLQTENERLSVRAERLKSEASGQQLGCEEGTVCADERRLQQVRVATARSRESALAAAVEQRRRDLREGEATAGALANSARLAGDQVRMLEPLAAKGIVPQTELLTAQRELVDTQGRLAAARQGVARAQAAVREAEAELSSSRLDFQQQALSERSEVETKIAVNQQTIRGAAARKQRNELRAPANGVVNDVQISTVGGFVGPGEKLMQIIPVGDKLLVEARVSPRDIAFIKVGDRANVKVTAYDFSIYGGLTGKVQQVSADSIYDEVQRETYYTVVVETDRAFIAKGGQKFPIVPGMICDVEVITGRKSILSYLFKPVTKGLSQALTER</sequence>
<dbReference type="PRINTS" id="PR01490">
    <property type="entry name" value="RTXTOXIND"/>
</dbReference>
<dbReference type="InterPro" id="IPR050739">
    <property type="entry name" value="MFP"/>
</dbReference>
<proteinExistence type="inferred from homology"/>
<dbReference type="Pfam" id="PF26002">
    <property type="entry name" value="Beta-barrel_AprE"/>
    <property type="match status" value="1"/>
</dbReference>
<dbReference type="NCBIfam" id="TIGR01843">
    <property type="entry name" value="type_I_hlyD"/>
    <property type="match status" value="1"/>
</dbReference>
<dbReference type="InterPro" id="IPR010129">
    <property type="entry name" value="T1SS_HlyD"/>
</dbReference>
<evidence type="ECO:0000259" key="11">
    <source>
        <dbReference type="Pfam" id="PF25994"/>
    </source>
</evidence>
<gene>
    <name evidence="13" type="ORF">NT2_02_05910</name>
</gene>
<dbReference type="PROSITE" id="PS00543">
    <property type="entry name" value="HLYD_FAMILY"/>
    <property type="match status" value="1"/>
</dbReference>
<evidence type="ECO:0000256" key="4">
    <source>
        <dbReference type="ARBA" id="ARBA00022475"/>
    </source>
</evidence>
<dbReference type="GO" id="GO:0005886">
    <property type="term" value="C:plasma membrane"/>
    <property type="evidence" value="ECO:0007669"/>
    <property type="project" value="UniProtKB-SubCell"/>
</dbReference>
<dbReference type="EMBL" id="BASZ01000002">
    <property type="protein sequence ID" value="GAD48507.1"/>
    <property type="molecule type" value="Genomic_DNA"/>
</dbReference>
<evidence type="ECO:0000256" key="10">
    <source>
        <dbReference type="SAM" id="Coils"/>
    </source>
</evidence>
<keyword evidence="7" id="KW-1133">Transmembrane helix</keyword>
<evidence type="ECO:0000256" key="6">
    <source>
        <dbReference type="ARBA" id="ARBA00022692"/>
    </source>
</evidence>
<evidence type="ECO:0000256" key="1">
    <source>
        <dbReference type="ARBA" id="ARBA00004377"/>
    </source>
</evidence>
<dbReference type="PANTHER" id="PTHR30386">
    <property type="entry name" value="MEMBRANE FUSION SUBUNIT OF EMRAB-TOLC MULTIDRUG EFFLUX PUMP"/>
    <property type="match status" value="1"/>
</dbReference>
<keyword evidence="10" id="KW-0175">Coiled coil</keyword>
<dbReference type="eggNOG" id="COG0845">
    <property type="taxonomic scope" value="Bacteria"/>
</dbReference>
<keyword evidence="5 9" id="KW-0997">Cell inner membrane</keyword>
<keyword evidence="3 9" id="KW-0813">Transport</keyword>
<reference evidence="13 14" key="1">
    <citation type="submission" date="2013-09" db="EMBL/GenBank/DDBJ databases">
        <title>Whole genome shotgun sequence of Novosphingobium tardaugens NBRC 16725.</title>
        <authorList>
            <person name="Isaki S."/>
            <person name="Hosoyama A."/>
            <person name="Tsuchikane K."/>
            <person name="Katsumata H."/>
            <person name="Ando Y."/>
            <person name="Yamazaki S."/>
            <person name="Fujita N."/>
        </authorList>
    </citation>
    <scope>NUCLEOTIDE SEQUENCE [LARGE SCALE GENOMIC DNA]</scope>
    <source>
        <strain evidence="13 14">NBRC 16725</strain>
    </source>
</reference>
<evidence type="ECO:0000259" key="12">
    <source>
        <dbReference type="Pfam" id="PF26002"/>
    </source>
</evidence>
<evidence type="ECO:0000256" key="2">
    <source>
        <dbReference type="ARBA" id="ARBA00009477"/>
    </source>
</evidence>
<evidence type="ECO:0000256" key="3">
    <source>
        <dbReference type="ARBA" id="ARBA00022448"/>
    </source>
</evidence>
<dbReference type="InterPro" id="IPR058781">
    <property type="entry name" value="HH_AprE-like"/>
</dbReference>
<dbReference type="InterPro" id="IPR006144">
    <property type="entry name" value="Secretion_HlyD_CS"/>
</dbReference>